<dbReference type="PROSITE" id="PS51318">
    <property type="entry name" value="TAT"/>
    <property type="match status" value="1"/>
</dbReference>
<proteinExistence type="inferred from homology"/>
<keyword evidence="6" id="KW-1185">Reference proteome</keyword>
<dbReference type="InterPro" id="IPR036188">
    <property type="entry name" value="FAD/NAD-bd_sf"/>
</dbReference>
<evidence type="ECO:0000256" key="2">
    <source>
        <dbReference type="ARBA" id="ARBA00005995"/>
    </source>
</evidence>
<dbReference type="InterPro" id="IPR001613">
    <property type="entry name" value="Flavin_amine_oxidase"/>
</dbReference>
<feature type="domain" description="Amine oxidase" evidence="4">
    <location>
        <begin position="72"/>
        <end position="485"/>
    </location>
</feature>
<comment type="similarity">
    <text evidence="2">Belongs to the flavin monoamine oxidase family.</text>
</comment>
<name>A0ABP5GX73_9ACTN</name>
<dbReference type="Gene3D" id="3.50.50.60">
    <property type="entry name" value="FAD/NAD(P)-binding domain"/>
    <property type="match status" value="2"/>
</dbReference>
<protein>
    <submittedName>
        <fullName evidence="5">NAD(P)/FAD-dependent oxidoreductase</fullName>
    </submittedName>
</protein>
<evidence type="ECO:0000256" key="3">
    <source>
        <dbReference type="ARBA" id="ARBA00023002"/>
    </source>
</evidence>
<keyword evidence="3" id="KW-0560">Oxidoreductase</keyword>
<comment type="cofactor">
    <cofactor evidence="1">
        <name>FAD</name>
        <dbReference type="ChEBI" id="CHEBI:57692"/>
    </cofactor>
</comment>
<dbReference type="InterPro" id="IPR002937">
    <property type="entry name" value="Amino_oxidase"/>
</dbReference>
<dbReference type="PANTHER" id="PTHR43563">
    <property type="entry name" value="AMINE OXIDASE"/>
    <property type="match status" value="1"/>
</dbReference>
<evidence type="ECO:0000313" key="6">
    <source>
        <dbReference type="Proteomes" id="UP001403094"/>
    </source>
</evidence>
<dbReference type="Gene3D" id="3.90.660.10">
    <property type="match status" value="2"/>
</dbReference>
<comment type="caution">
    <text evidence="5">The sequence shown here is derived from an EMBL/GenBank/DDBJ whole genome shotgun (WGS) entry which is preliminary data.</text>
</comment>
<evidence type="ECO:0000259" key="4">
    <source>
        <dbReference type="Pfam" id="PF01593"/>
    </source>
</evidence>
<dbReference type="EMBL" id="BAAANQ010000009">
    <property type="protein sequence ID" value="GAA2059785.1"/>
    <property type="molecule type" value="Genomic_DNA"/>
</dbReference>
<sequence length="493" mass="51365">MKNDQTQSRHGNPNGASRRRVLKTAGAAVVATAATAAATGAVAGAAHAAVRGASAAATDGPYDVIIVGAGYAGVTAARELKDQGLTSLIVEARDRIGGRTWTTEFAGERIELGGAQVDPKQPNVWAEAERYGIARVTEGTVPESFVLPSGDGFATVPLAEGGARVAAAFTPFFDGVEEFFPDPYAPFSREDLLIEADRLSMRDRLDQMRLSPDEEKLINGQTGNLSGGSSKRGAFTMISQVWALSGYTYEGYQSINTYGLEGGTVALLQAMLDDSGADVVLNSPVAKISEASGTVTVTTQSGTEYRAPHVIVAVPVNVWKKIAFSPGLPAEYTGVSGAGIGAPNVKKIMLRVTDSSAGAFVGRPQEGFPLSTIAPLQELSDGSRLTLAFSTDPGLDATDPAAVQRVLREMVPGIRVHSTKVADWGADPYALGGWSSRQPGMLSGPYRTIQQPLGRIAFAGSDIATGWSGYIDGAVESGITAARQVGAATPARF</sequence>
<organism evidence="5 6">
    <name type="scientific">Streptomyces cheonanensis</name>
    <dbReference type="NCBI Taxonomy" id="312720"/>
    <lineage>
        <taxon>Bacteria</taxon>
        <taxon>Bacillati</taxon>
        <taxon>Actinomycetota</taxon>
        <taxon>Actinomycetes</taxon>
        <taxon>Kitasatosporales</taxon>
        <taxon>Streptomycetaceae</taxon>
        <taxon>Streptomyces</taxon>
    </lineage>
</organism>
<evidence type="ECO:0000313" key="5">
    <source>
        <dbReference type="EMBL" id="GAA2059785.1"/>
    </source>
</evidence>
<reference evidence="6" key="1">
    <citation type="journal article" date="2019" name="Int. J. Syst. Evol. Microbiol.">
        <title>The Global Catalogue of Microorganisms (GCM) 10K type strain sequencing project: providing services to taxonomists for standard genome sequencing and annotation.</title>
        <authorList>
            <consortium name="The Broad Institute Genomics Platform"/>
            <consortium name="The Broad Institute Genome Sequencing Center for Infectious Disease"/>
            <person name="Wu L."/>
            <person name="Ma J."/>
        </authorList>
    </citation>
    <scope>NUCLEOTIDE SEQUENCE [LARGE SCALE GENOMIC DNA]</scope>
    <source>
        <strain evidence="6">JCM 14549</strain>
    </source>
</reference>
<dbReference type="SUPFAM" id="SSF51905">
    <property type="entry name" value="FAD/NAD(P)-binding domain"/>
    <property type="match status" value="1"/>
</dbReference>
<dbReference type="PRINTS" id="PR00757">
    <property type="entry name" value="AMINEOXDASEF"/>
</dbReference>
<dbReference type="PANTHER" id="PTHR43563:SF1">
    <property type="entry name" value="AMINE OXIDASE [FLAVIN-CONTAINING] B"/>
    <property type="match status" value="1"/>
</dbReference>
<gene>
    <name evidence="5" type="ORF">GCM10009757_41440</name>
</gene>
<accession>A0ABP5GX73</accession>
<dbReference type="Pfam" id="PF01593">
    <property type="entry name" value="Amino_oxidase"/>
    <property type="match status" value="1"/>
</dbReference>
<dbReference type="InterPro" id="IPR050703">
    <property type="entry name" value="Flavin_MAO"/>
</dbReference>
<evidence type="ECO:0000256" key="1">
    <source>
        <dbReference type="ARBA" id="ARBA00001974"/>
    </source>
</evidence>
<dbReference type="InterPro" id="IPR006311">
    <property type="entry name" value="TAT_signal"/>
</dbReference>
<dbReference type="Proteomes" id="UP001403094">
    <property type="component" value="Unassembled WGS sequence"/>
</dbReference>